<sequence length="403" mass="44882">MPTDLIHLKGITWNHSRGFVPMAATAQRFSELNPNVSITWEKRSLQQFADESIQQLAERFDLLVIDHPWAGFAARTGSILPLDEYLPANFMADQQANTVGHSFESYTFNGHQWALPIDAATPVAASRPDLLAQHGLALPETFADLLALANQGLVAFSLIPIDTLMSFYMFCCSLGEDPCQREDEVVSEAIGIQALQMFRELASKVDPACFQRNPIQVYEAMTQTDALAYCPFAYGYSNYARRGYARRLLHFHDMVALTPGGTRLRSTLGGTGLAISAKCAQVATAVRYAEFVASPTCQQTLYFDNGGQPGHLTAWQDAHVNAQSSNYFNATLPALQRAFLRPRYHGHMFFQDHAGEPVRQYLMHGGDERALLRELNELYVKSRAMAQPNSSVDSASLRYERSE</sequence>
<dbReference type="EMBL" id="JAGETZ010000024">
    <property type="protein sequence ID" value="MBO2013034.1"/>
    <property type="molecule type" value="Genomic_DNA"/>
</dbReference>
<dbReference type="Proteomes" id="UP000664369">
    <property type="component" value="Unassembled WGS sequence"/>
</dbReference>
<gene>
    <name evidence="3" type="ORF">J4E00_28490</name>
</gene>
<dbReference type="InterPro" id="IPR050490">
    <property type="entry name" value="Bact_solute-bd_prot1"/>
</dbReference>
<dbReference type="PANTHER" id="PTHR43649">
    <property type="entry name" value="ARABINOSE-BINDING PROTEIN-RELATED"/>
    <property type="match status" value="1"/>
</dbReference>
<evidence type="ECO:0000256" key="1">
    <source>
        <dbReference type="ARBA" id="ARBA00004418"/>
    </source>
</evidence>
<dbReference type="Pfam" id="PF01547">
    <property type="entry name" value="SBP_bac_1"/>
    <property type="match status" value="1"/>
</dbReference>
<comment type="similarity">
    <text evidence="2">Belongs to the bacterial solute-binding protein 1 family.</text>
</comment>
<proteinExistence type="inferred from homology"/>
<dbReference type="RefSeq" id="WP_208178773.1">
    <property type="nucleotide sequence ID" value="NZ_JAGETZ010000024.1"/>
</dbReference>
<organism evidence="3 4">
    <name type="scientific">Hymenobacter negativus</name>
    <dbReference type="NCBI Taxonomy" id="2795026"/>
    <lineage>
        <taxon>Bacteria</taxon>
        <taxon>Pseudomonadati</taxon>
        <taxon>Bacteroidota</taxon>
        <taxon>Cytophagia</taxon>
        <taxon>Cytophagales</taxon>
        <taxon>Hymenobacteraceae</taxon>
        <taxon>Hymenobacter</taxon>
    </lineage>
</organism>
<comment type="caution">
    <text evidence="3">The sequence shown here is derived from an EMBL/GenBank/DDBJ whole genome shotgun (WGS) entry which is preliminary data.</text>
</comment>
<protein>
    <submittedName>
        <fullName evidence="3">Extracellular solute-binding protein</fullName>
    </submittedName>
</protein>
<name>A0ABS3QP20_9BACT</name>
<accession>A0ABS3QP20</accession>
<evidence type="ECO:0000313" key="4">
    <source>
        <dbReference type="Proteomes" id="UP000664369"/>
    </source>
</evidence>
<evidence type="ECO:0000256" key="2">
    <source>
        <dbReference type="ARBA" id="ARBA00008520"/>
    </source>
</evidence>
<comment type="subcellular location">
    <subcellularLocation>
        <location evidence="1">Periplasm</location>
    </subcellularLocation>
</comment>
<dbReference type="InterPro" id="IPR006059">
    <property type="entry name" value="SBP"/>
</dbReference>
<dbReference type="SUPFAM" id="SSF53850">
    <property type="entry name" value="Periplasmic binding protein-like II"/>
    <property type="match status" value="1"/>
</dbReference>
<evidence type="ECO:0000313" key="3">
    <source>
        <dbReference type="EMBL" id="MBO2013034.1"/>
    </source>
</evidence>
<reference evidence="3 4" key="1">
    <citation type="submission" date="2021-03" db="EMBL/GenBank/DDBJ databases">
        <authorList>
            <person name="Kim M.K."/>
        </authorList>
    </citation>
    <scope>NUCLEOTIDE SEQUENCE [LARGE SCALE GENOMIC DNA]</scope>
    <source>
        <strain evidence="3 4">BT442</strain>
    </source>
</reference>
<keyword evidence="4" id="KW-1185">Reference proteome</keyword>
<dbReference type="Gene3D" id="3.40.190.10">
    <property type="entry name" value="Periplasmic binding protein-like II"/>
    <property type="match status" value="1"/>
</dbReference>